<name>A0A0K1JHX4_9MICO</name>
<dbReference type="RefSeq" id="WP_052591622.1">
    <property type="nucleotide sequence ID" value="NZ_CP011112.1"/>
</dbReference>
<dbReference type="InterPro" id="IPR016097">
    <property type="entry name" value="DUF695"/>
</dbReference>
<evidence type="ECO:0000313" key="2">
    <source>
        <dbReference type="EMBL" id="AKU16301.1"/>
    </source>
</evidence>
<feature type="domain" description="DUF695" evidence="1">
    <location>
        <begin position="234"/>
        <end position="337"/>
    </location>
</feature>
<evidence type="ECO:0000313" key="3">
    <source>
        <dbReference type="Proteomes" id="UP000066480"/>
    </source>
</evidence>
<dbReference type="EMBL" id="CP011112">
    <property type="protein sequence ID" value="AKU16301.1"/>
    <property type="molecule type" value="Genomic_DNA"/>
</dbReference>
<organism evidence="2 3">
    <name type="scientific">Luteipulveratus mongoliensis</name>
    <dbReference type="NCBI Taxonomy" id="571913"/>
    <lineage>
        <taxon>Bacteria</taxon>
        <taxon>Bacillati</taxon>
        <taxon>Actinomycetota</taxon>
        <taxon>Actinomycetes</taxon>
        <taxon>Micrococcales</taxon>
        <taxon>Dermacoccaceae</taxon>
        <taxon>Luteipulveratus</taxon>
    </lineage>
</organism>
<dbReference type="KEGG" id="lmoi:VV02_11225"/>
<gene>
    <name evidence="2" type="ORF">VV02_11225</name>
</gene>
<dbReference type="Pfam" id="PF05117">
    <property type="entry name" value="DUF695"/>
    <property type="match status" value="1"/>
</dbReference>
<dbReference type="AlphaFoldDB" id="A0A0K1JHX4"/>
<evidence type="ECO:0000259" key="1">
    <source>
        <dbReference type="Pfam" id="PF05117"/>
    </source>
</evidence>
<accession>A0A0K1JHX4</accession>
<proteinExistence type="predicted"/>
<reference evidence="2 3" key="1">
    <citation type="submission" date="2015-03" db="EMBL/GenBank/DDBJ databases">
        <title>Luteipulveratus halotolerans sp. nov., a novel actinobacterium (Dermacoccaceae) from Sarawak, Malaysia.</title>
        <authorList>
            <person name="Juboi H."/>
            <person name="Basik A."/>
            <person name="Shamsul S.S."/>
            <person name="Arnold P."/>
            <person name="Schmitt E.K."/>
            <person name="Sanglier J.-J."/>
            <person name="Yeo T."/>
        </authorList>
    </citation>
    <scope>NUCLEOTIDE SEQUENCE [LARGE SCALE GENOMIC DNA]</scope>
    <source>
        <strain evidence="2 3">MN07-A0370</strain>
    </source>
</reference>
<dbReference type="OrthoDB" id="3828153at2"/>
<dbReference type="Proteomes" id="UP000066480">
    <property type="component" value="Chromosome"/>
</dbReference>
<protein>
    <recommendedName>
        <fullName evidence="1">DUF695 domain-containing protein</fullName>
    </recommendedName>
</protein>
<keyword evidence="3" id="KW-1185">Reference proteome</keyword>
<sequence>MALWGRSKRSARDSRQTQIDAFWQWWSDEGAQQCASALGDGGPELVNALLAPKVDEIARGLAWEAGPGSEAIHQLVVTADGDPELRAVARRWLTTAPETDIVWCYADSRQPAVDIDEVEIDLEDHQVQAAQATVGVRRQGVRVDVTVHHPVLRDLDEPRRAMAAFLLLDAALGEEQTETWIGELVPSLTKPLDGFGLRGLISVVRDLREEFRDEDGKPVWVTLEGQGFAGPVVAVAQVPLAAPSAPELDTYVAVVAEFADRTEDGLPGEKSVAALQRLESAIAERLGDSGRLVAHETTGGARRLHCYVDGTVEVPDLSDAWGEGKLTTHVEYDPGWSAVQHLRG</sequence>
<dbReference type="STRING" id="571913.VV02_11225"/>